<dbReference type="Pfam" id="PF13417">
    <property type="entry name" value="GST_N_3"/>
    <property type="match status" value="2"/>
</dbReference>
<dbReference type="FunFam" id="3.40.30.10:FF:000091">
    <property type="entry name" value="Glutathione S-transferase L2, chloroplastic"/>
    <property type="match status" value="1"/>
</dbReference>
<reference evidence="3" key="2">
    <citation type="journal article" date="2024" name="Plant">
        <title>Genomic evolution and insights into agronomic trait innovations of Sesamum species.</title>
        <authorList>
            <person name="Miao H."/>
            <person name="Wang L."/>
            <person name="Qu L."/>
            <person name="Liu H."/>
            <person name="Sun Y."/>
            <person name="Le M."/>
            <person name="Wang Q."/>
            <person name="Wei S."/>
            <person name="Zheng Y."/>
            <person name="Lin W."/>
            <person name="Duan Y."/>
            <person name="Cao H."/>
            <person name="Xiong S."/>
            <person name="Wang X."/>
            <person name="Wei L."/>
            <person name="Li C."/>
            <person name="Ma Q."/>
            <person name="Ju M."/>
            <person name="Zhao R."/>
            <person name="Li G."/>
            <person name="Mu C."/>
            <person name="Tian Q."/>
            <person name="Mei H."/>
            <person name="Zhang T."/>
            <person name="Gao T."/>
            <person name="Zhang H."/>
        </authorList>
    </citation>
    <scope>NUCLEOTIDE SEQUENCE</scope>
    <source>
        <tissue evidence="3">Leaf</tissue>
    </source>
</reference>
<gene>
    <name evidence="3" type="ORF">Sango_1466300</name>
</gene>
<keyword evidence="1" id="KW-1133">Transmembrane helix</keyword>
<proteinExistence type="predicted"/>
<sequence>MKLATAMHTNSFQIPFNFDFNLLKSSPITCPKNVPARFVLRSSHPLLSGGCACARKYYSSIPVFSETVLRGSAERRSTRHNYSTITCARRTEREQDASTSQPLFMVQILGYFVAFARISAPVFVIVRDIAKEASKQTRLQLPDGIDETESLCDDNSSAISGEANTRTADYASSLRTVGLCLFSAVAFGVGLGFKDGVGKASEFFAGYLLEQSLSVDNLFVFVLIFKYFQVPFSYQNRVLSYGIAGAIVFRLSLILLGTATLQRFEAVNLLLATILLYSSFKLFAEEDEDTDLSDNFIVKTCQKFIPVTSNYDGNRFITTQDGVWKATPLLLTVAVIELSDIAFAVDSIPAVFGVTRDPFIVFSSNLFAILGLRSYYTLISESMADLEYLQVAAGLPYGNENGFTQLVHALSGNLIFLLVPAIAVVLGFIGCKMILDFFGFPHIDRGFPRTGGYVSAVTKALIKLPPLQLYRYRYECKTISWHLNVPDQAASDYYRLNLSTRSHSLMAASAVEEVLPPHLNSTSEPPPLFDGTTRLYINDQCPFAQRTWITRNYKGLQDEIKLVPIDLQDRPAWYKEKVYPENKVPALEHNGKVIGESLDLVKYIDTNFKGPALSPDVPALEHNGKVIGESQDLIKYIDANFKGPALLPDDPAKKKFAEELIAYCDTFTKNVWSSFKGDPIKQAGAEFDYLEKALHKFDDGPFFLGQFSEVDIAYIPFVERFQIFFQEEWKYDITSGRPKLAKWIEVLNSHLLTNGIILTKAGVNAMNHILILFKTFFWHCLLIGLKMNGDATLVLLK</sequence>
<accession>A0AAE1WNB5</accession>
<dbReference type="GO" id="GO:0004364">
    <property type="term" value="F:glutathione transferase activity"/>
    <property type="evidence" value="ECO:0007669"/>
    <property type="project" value="InterPro"/>
</dbReference>
<dbReference type="Proteomes" id="UP001289374">
    <property type="component" value="Unassembled WGS sequence"/>
</dbReference>
<dbReference type="InterPro" id="IPR004045">
    <property type="entry name" value="Glutathione_S-Trfase_N"/>
</dbReference>
<feature type="transmembrane region" description="Helical" evidence="1">
    <location>
        <begin position="414"/>
        <end position="435"/>
    </location>
</feature>
<dbReference type="Pfam" id="PF03741">
    <property type="entry name" value="TerC"/>
    <property type="match status" value="1"/>
</dbReference>
<feature type="transmembrane region" description="Helical" evidence="1">
    <location>
        <begin position="239"/>
        <end position="259"/>
    </location>
</feature>
<keyword evidence="1" id="KW-0472">Membrane</keyword>
<dbReference type="InterPro" id="IPR005496">
    <property type="entry name" value="Integral_membrane_TerC"/>
</dbReference>
<evidence type="ECO:0000259" key="2">
    <source>
        <dbReference type="PROSITE" id="PS50404"/>
    </source>
</evidence>
<dbReference type="InterPro" id="IPR036282">
    <property type="entry name" value="Glutathione-S-Trfase_C_sf"/>
</dbReference>
<organism evidence="3 4">
    <name type="scientific">Sesamum angolense</name>
    <dbReference type="NCBI Taxonomy" id="2727404"/>
    <lineage>
        <taxon>Eukaryota</taxon>
        <taxon>Viridiplantae</taxon>
        <taxon>Streptophyta</taxon>
        <taxon>Embryophyta</taxon>
        <taxon>Tracheophyta</taxon>
        <taxon>Spermatophyta</taxon>
        <taxon>Magnoliopsida</taxon>
        <taxon>eudicotyledons</taxon>
        <taxon>Gunneridae</taxon>
        <taxon>Pentapetalae</taxon>
        <taxon>asterids</taxon>
        <taxon>lamiids</taxon>
        <taxon>Lamiales</taxon>
        <taxon>Pedaliaceae</taxon>
        <taxon>Sesamum</taxon>
    </lineage>
</organism>
<evidence type="ECO:0000313" key="4">
    <source>
        <dbReference type="Proteomes" id="UP001289374"/>
    </source>
</evidence>
<dbReference type="PROSITE" id="PS50404">
    <property type="entry name" value="GST_NTER"/>
    <property type="match status" value="1"/>
</dbReference>
<feature type="transmembrane region" description="Helical" evidence="1">
    <location>
        <begin position="103"/>
        <end position="126"/>
    </location>
</feature>
<dbReference type="PANTHER" id="PTHR44328:SF16">
    <property type="entry name" value="PROTEIN IN2-1 HOMOLOG B"/>
    <property type="match status" value="1"/>
</dbReference>
<dbReference type="SUPFAM" id="SSF52833">
    <property type="entry name" value="Thioredoxin-like"/>
    <property type="match status" value="1"/>
</dbReference>
<feature type="transmembrane region" description="Helical" evidence="1">
    <location>
        <begin position="359"/>
        <end position="376"/>
    </location>
</feature>
<dbReference type="InterPro" id="IPR044629">
    <property type="entry name" value="GSTL1/2/3"/>
</dbReference>
<feature type="transmembrane region" description="Helical" evidence="1">
    <location>
        <begin position="174"/>
        <end position="193"/>
    </location>
</feature>
<dbReference type="Pfam" id="PF13410">
    <property type="entry name" value="GST_C_2"/>
    <property type="match status" value="1"/>
</dbReference>
<keyword evidence="4" id="KW-1185">Reference proteome</keyword>
<keyword evidence="1" id="KW-0812">Transmembrane</keyword>
<feature type="transmembrane region" description="Helical" evidence="1">
    <location>
        <begin position="205"/>
        <end position="227"/>
    </location>
</feature>
<dbReference type="SUPFAM" id="SSF47616">
    <property type="entry name" value="GST C-terminal domain-like"/>
    <property type="match status" value="1"/>
</dbReference>
<dbReference type="EMBL" id="JACGWL010000008">
    <property type="protein sequence ID" value="KAK4396297.1"/>
    <property type="molecule type" value="Genomic_DNA"/>
</dbReference>
<feature type="domain" description="GST N-terminal" evidence="2">
    <location>
        <begin position="531"/>
        <end position="612"/>
    </location>
</feature>
<comment type="caution">
    <text evidence="3">The sequence shown here is derived from an EMBL/GenBank/DDBJ whole genome shotgun (WGS) entry which is preliminary data.</text>
</comment>
<dbReference type="Gene3D" id="3.40.30.10">
    <property type="entry name" value="Glutaredoxin"/>
    <property type="match status" value="2"/>
</dbReference>
<evidence type="ECO:0000256" key="1">
    <source>
        <dbReference type="SAM" id="Phobius"/>
    </source>
</evidence>
<dbReference type="InterPro" id="IPR036249">
    <property type="entry name" value="Thioredoxin-like_sf"/>
</dbReference>
<protein>
    <submittedName>
        <fullName evidence="3">Thylakoid membrane protein TERC, chloroplastic</fullName>
    </submittedName>
</protein>
<dbReference type="PANTHER" id="PTHR44328">
    <property type="entry name" value="GLUTATHIONE S-TRANSFERASE L1"/>
    <property type="match status" value="1"/>
</dbReference>
<name>A0AAE1WNB5_9LAMI</name>
<dbReference type="InterPro" id="IPR022369">
    <property type="entry name" value="Integral_membrane_TerC_rswitch"/>
</dbReference>
<dbReference type="NCBIfam" id="TIGR03718">
    <property type="entry name" value="R_switched_Alx"/>
    <property type="match status" value="1"/>
</dbReference>
<dbReference type="GO" id="GO:0016020">
    <property type="term" value="C:membrane"/>
    <property type="evidence" value="ECO:0007669"/>
    <property type="project" value="InterPro"/>
</dbReference>
<dbReference type="Gene3D" id="1.20.1050.10">
    <property type="match status" value="1"/>
</dbReference>
<evidence type="ECO:0000313" key="3">
    <source>
        <dbReference type="EMBL" id="KAK4396297.1"/>
    </source>
</evidence>
<dbReference type="AlphaFoldDB" id="A0AAE1WNB5"/>
<reference evidence="3" key="1">
    <citation type="submission" date="2020-06" db="EMBL/GenBank/DDBJ databases">
        <authorList>
            <person name="Li T."/>
            <person name="Hu X."/>
            <person name="Zhang T."/>
            <person name="Song X."/>
            <person name="Zhang H."/>
            <person name="Dai N."/>
            <person name="Sheng W."/>
            <person name="Hou X."/>
            <person name="Wei L."/>
        </authorList>
    </citation>
    <scope>NUCLEOTIDE SEQUENCE</scope>
    <source>
        <strain evidence="3">K16</strain>
        <tissue evidence="3">Leaf</tissue>
    </source>
</reference>